<organism evidence="11 12">
    <name type="scientific">Mycena pura</name>
    <dbReference type="NCBI Taxonomy" id="153505"/>
    <lineage>
        <taxon>Eukaryota</taxon>
        <taxon>Fungi</taxon>
        <taxon>Dikarya</taxon>
        <taxon>Basidiomycota</taxon>
        <taxon>Agaricomycotina</taxon>
        <taxon>Agaricomycetes</taxon>
        <taxon>Agaricomycetidae</taxon>
        <taxon>Agaricales</taxon>
        <taxon>Marasmiineae</taxon>
        <taxon>Mycenaceae</taxon>
        <taxon>Mycena</taxon>
    </lineage>
</organism>
<evidence type="ECO:0000256" key="8">
    <source>
        <dbReference type="ARBA" id="ARBA00023033"/>
    </source>
</evidence>
<sequence length="506" mass="56291">MNWPSTLVLGLTVIISLHYIRKKRRPPLPPGPRGLPFFGNVFDVPTGNHSVKWAEIGDVWGDISSLTAFGHTMIIVNSVKIAEDLLDVRGANFSDRPVLPMGGKLTGFDNGLPLSHYGDRVRKERKLFHQLFGTQAAIKQFIPLLSTEIHNLLRGIVLNPGKLIEEIERSTGAIALRIAYGYRLCDGPDQDAFFEMFKTMGHHFSILTTPAAFLVDIIPLCRYWPEWLPGGGFHTTARVWSKQLYDTIDAGLEYVKKEMAAGTAETSFLSTLLEEKRHEDHLIKWAAATIEVGGSDTTAAQLEAFLLAMTLYPDVQAAAQKEIDAVIGNDRLPDISDRTQLPYVDALCKEVLRWHIAGPLAVQHRAREDYIYHRGGDLESLLIPKDSIVIVNIWKMTHDPERYENPMVFNPSRFIATEGKEAEQDPARICFGYGRRICPGRLLGDTTVFMGCSAILSVFNISKARENGVVVEPHVGHTSATVSHVLPFKCVVEPRNARALALIHSG</sequence>
<dbReference type="PROSITE" id="PS00086">
    <property type="entry name" value="CYTOCHROME_P450"/>
    <property type="match status" value="1"/>
</dbReference>
<dbReference type="GO" id="GO:0005506">
    <property type="term" value="F:iron ion binding"/>
    <property type="evidence" value="ECO:0007669"/>
    <property type="project" value="InterPro"/>
</dbReference>
<dbReference type="PANTHER" id="PTHR46300:SF7">
    <property type="entry name" value="P450, PUTATIVE (EUROFUNG)-RELATED"/>
    <property type="match status" value="1"/>
</dbReference>
<evidence type="ECO:0000256" key="6">
    <source>
        <dbReference type="ARBA" id="ARBA00023002"/>
    </source>
</evidence>
<dbReference type="GO" id="GO:0004497">
    <property type="term" value="F:monooxygenase activity"/>
    <property type="evidence" value="ECO:0007669"/>
    <property type="project" value="UniProtKB-KW"/>
</dbReference>
<dbReference type="EMBL" id="JARJCW010000028">
    <property type="protein sequence ID" value="KAJ7210495.1"/>
    <property type="molecule type" value="Genomic_DNA"/>
</dbReference>
<comment type="cofactor">
    <cofactor evidence="1 9">
        <name>heme</name>
        <dbReference type="ChEBI" id="CHEBI:30413"/>
    </cofactor>
</comment>
<evidence type="ECO:0000256" key="9">
    <source>
        <dbReference type="PIRSR" id="PIRSR602401-1"/>
    </source>
</evidence>
<dbReference type="AlphaFoldDB" id="A0AAD6VI22"/>
<dbReference type="InterPro" id="IPR050364">
    <property type="entry name" value="Cytochrome_P450_fung"/>
</dbReference>
<dbReference type="PRINTS" id="PR00463">
    <property type="entry name" value="EP450I"/>
</dbReference>
<dbReference type="CDD" id="cd11065">
    <property type="entry name" value="CYP64-like"/>
    <property type="match status" value="1"/>
</dbReference>
<dbReference type="Pfam" id="PF00067">
    <property type="entry name" value="p450"/>
    <property type="match status" value="1"/>
</dbReference>
<dbReference type="PANTHER" id="PTHR46300">
    <property type="entry name" value="P450, PUTATIVE (EUROFUNG)-RELATED-RELATED"/>
    <property type="match status" value="1"/>
</dbReference>
<reference evidence="11" key="1">
    <citation type="submission" date="2023-03" db="EMBL/GenBank/DDBJ databases">
        <title>Massive genome expansion in bonnet fungi (Mycena s.s.) driven by repeated elements and novel gene families across ecological guilds.</title>
        <authorList>
            <consortium name="Lawrence Berkeley National Laboratory"/>
            <person name="Harder C.B."/>
            <person name="Miyauchi S."/>
            <person name="Viragh M."/>
            <person name="Kuo A."/>
            <person name="Thoen E."/>
            <person name="Andreopoulos B."/>
            <person name="Lu D."/>
            <person name="Skrede I."/>
            <person name="Drula E."/>
            <person name="Henrissat B."/>
            <person name="Morin E."/>
            <person name="Kohler A."/>
            <person name="Barry K."/>
            <person name="LaButti K."/>
            <person name="Morin E."/>
            <person name="Salamov A."/>
            <person name="Lipzen A."/>
            <person name="Mereny Z."/>
            <person name="Hegedus B."/>
            <person name="Baldrian P."/>
            <person name="Stursova M."/>
            <person name="Weitz H."/>
            <person name="Taylor A."/>
            <person name="Grigoriev I.V."/>
            <person name="Nagy L.G."/>
            <person name="Martin F."/>
            <person name="Kauserud H."/>
        </authorList>
    </citation>
    <scope>NUCLEOTIDE SEQUENCE</scope>
    <source>
        <strain evidence="11">9144</strain>
    </source>
</reference>
<dbReference type="GO" id="GO:0016705">
    <property type="term" value="F:oxidoreductase activity, acting on paired donors, with incorporation or reduction of molecular oxygen"/>
    <property type="evidence" value="ECO:0007669"/>
    <property type="project" value="InterPro"/>
</dbReference>
<accession>A0AAD6VI22</accession>
<evidence type="ECO:0000256" key="1">
    <source>
        <dbReference type="ARBA" id="ARBA00001971"/>
    </source>
</evidence>
<evidence type="ECO:0000256" key="2">
    <source>
        <dbReference type="ARBA" id="ARBA00005179"/>
    </source>
</evidence>
<evidence type="ECO:0000256" key="3">
    <source>
        <dbReference type="ARBA" id="ARBA00010617"/>
    </source>
</evidence>
<evidence type="ECO:0000313" key="12">
    <source>
        <dbReference type="Proteomes" id="UP001219525"/>
    </source>
</evidence>
<gene>
    <name evidence="11" type="ORF">GGX14DRAFT_363331</name>
</gene>
<dbReference type="Proteomes" id="UP001219525">
    <property type="component" value="Unassembled WGS sequence"/>
</dbReference>
<name>A0AAD6VI22_9AGAR</name>
<evidence type="ECO:0000313" key="11">
    <source>
        <dbReference type="EMBL" id="KAJ7210495.1"/>
    </source>
</evidence>
<dbReference type="InterPro" id="IPR001128">
    <property type="entry name" value="Cyt_P450"/>
</dbReference>
<dbReference type="InterPro" id="IPR002401">
    <property type="entry name" value="Cyt_P450_E_grp-I"/>
</dbReference>
<keyword evidence="8 10" id="KW-0503">Monooxygenase</keyword>
<dbReference type="InterPro" id="IPR017972">
    <property type="entry name" value="Cyt_P450_CS"/>
</dbReference>
<keyword evidence="6 10" id="KW-0560">Oxidoreductase</keyword>
<keyword evidence="7 9" id="KW-0408">Iron</keyword>
<dbReference type="GO" id="GO:0020037">
    <property type="term" value="F:heme binding"/>
    <property type="evidence" value="ECO:0007669"/>
    <property type="project" value="InterPro"/>
</dbReference>
<dbReference type="Gene3D" id="1.10.630.10">
    <property type="entry name" value="Cytochrome P450"/>
    <property type="match status" value="1"/>
</dbReference>
<keyword evidence="4 9" id="KW-0349">Heme</keyword>
<comment type="similarity">
    <text evidence="3 10">Belongs to the cytochrome P450 family.</text>
</comment>
<evidence type="ECO:0000256" key="5">
    <source>
        <dbReference type="ARBA" id="ARBA00022723"/>
    </source>
</evidence>
<dbReference type="SUPFAM" id="SSF48264">
    <property type="entry name" value="Cytochrome P450"/>
    <property type="match status" value="1"/>
</dbReference>
<evidence type="ECO:0000256" key="7">
    <source>
        <dbReference type="ARBA" id="ARBA00023004"/>
    </source>
</evidence>
<dbReference type="InterPro" id="IPR036396">
    <property type="entry name" value="Cyt_P450_sf"/>
</dbReference>
<comment type="caution">
    <text evidence="11">The sequence shown here is derived from an EMBL/GenBank/DDBJ whole genome shotgun (WGS) entry which is preliminary data.</text>
</comment>
<evidence type="ECO:0000256" key="10">
    <source>
        <dbReference type="RuleBase" id="RU000461"/>
    </source>
</evidence>
<protein>
    <submittedName>
        <fullName evidence="11">Cytochrome P450</fullName>
    </submittedName>
</protein>
<keyword evidence="12" id="KW-1185">Reference proteome</keyword>
<feature type="binding site" description="axial binding residue" evidence="9">
    <location>
        <position position="438"/>
    </location>
    <ligand>
        <name>heme</name>
        <dbReference type="ChEBI" id="CHEBI:30413"/>
    </ligand>
    <ligandPart>
        <name>Fe</name>
        <dbReference type="ChEBI" id="CHEBI:18248"/>
    </ligandPart>
</feature>
<proteinExistence type="inferred from homology"/>
<evidence type="ECO:0000256" key="4">
    <source>
        <dbReference type="ARBA" id="ARBA00022617"/>
    </source>
</evidence>
<keyword evidence="5 9" id="KW-0479">Metal-binding</keyword>
<comment type="pathway">
    <text evidence="2">Secondary metabolite biosynthesis.</text>
</comment>